<keyword evidence="4" id="KW-1185">Reference proteome</keyword>
<dbReference type="InterPro" id="IPR012337">
    <property type="entry name" value="RNaseH-like_sf"/>
</dbReference>
<dbReference type="InterPro" id="IPR050951">
    <property type="entry name" value="Retrovirus_Pol_polyprotein"/>
</dbReference>
<dbReference type="InterPro" id="IPR036397">
    <property type="entry name" value="RNaseH_sf"/>
</dbReference>
<dbReference type="PANTHER" id="PTHR37984">
    <property type="entry name" value="PROTEIN CBG26694"/>
    <property type="match status" value="1"/>
</dbReference>
<dbReference type="InterPro" id="IPR001584">
    <property type="entry name" value="Integrase_cat-core"/>
</dbReference>
<evidence type="ECO:0000313" key="3">
    <source>
        <dbReference type="EMBL" id="MBW0525420.1"/>
    </source>
</evidence>
<protein>
    <recommendedName>
        <fullName evidence="2">Integrase catalytic domain-containing protein</fullName>
    </recommendedName>
</protein>
<dbReference type="EMBL" id="AVOT02031800">
    <property type="protein sequence ID" value="MBW0525420.1"/>
    <property type="molecule type" value="Genomic_DNA"/>
</dbReference>
<evidence type="ECO:0000256" key="1">
    <source>
        <dbReference type="ARBA" id="ARBA00022884"/>
    </source>
</evidence>
<gene>
    <name evidence="3" type="ORF">O181_065135</name>
</gene>
<accession>A0A9Q3ELQ9</accession>
<sequence length="97" mass="11546">MDTGIRFWNSLISHCGVPSIIISDRDPKFKSPFWTNPYGIMGTKLAFSTDHHSQKDGLAERMIQKMEDIVRRFWAYQMEYKDHYVYIHYWVTILTAI</sequence>
<dbReference type="PROSITE" id="PS50994">
    <property type="entry name" value="INTEGRASE"/>
    <property type="match status" value="1"/>
</dbReference>
<name>A0A9Q3ELQ9_9BASI</name>
<dbReference type="GO" id="GO:0003723">
    <property type="term" value="F:RNA binding"/>
    <property type="evidence" value="ECO:0007669"/>
    <property type="project" value="UniProtKB-KW"/>
</dbReference>
<reference evidence="3" key="1">
    <citation type="submission" date="2021-03" db="EMBL/GenBank/DDBJ databases">
        <title>Draft genome sequence of rust myrtle Austropuccinia psidii MF-1, a brazilian biotype.</title>
        <authorList>
            <person name="Quecine M.C."/>
            <person name="Pachon D.M.R."/>
            <person name="Bonatelli M.L."/>
            <person name="Correr F.H."/>
            <person name="Franceschini L.M."/>
            <person name="Leite T.F."/>
            <person name="Margarido G.R.A."/>
            <person name="Almeida C.A."/>
            <person name="Ferrarezi J.A."/>
            <person name="Labate C.A."/>
        </authorList>
    </citation>
    <scope>NUCLEOTIDE SEQUENCE</scope>
    <source>
        <strain evidence="3">MF-1</strain>
    </source>
</reference>
<dbReference type="GO" id="GO:0005634">
    <property type="term" value="C:nucleus"/>
    <property type="evidence" value="ECO:0007669"/>
    <property type="project" value="UniProtKB-ARBA"/>
</dbReference>
<dbReference type="PANTHER" id="PTHR37984:SF5">
    <property type="entry name" value="PROTEIN NYNRIN-LIKE"/>
    <property type="match status" value="1"/>
</dbReference>
<comment type="caution">
    <text evidence="3">The sequence shown here is derived from an EMBL/GenBank/DDBJ whole genome shotgun (WGS) entry which is preliminary data.</text>
</comment>
<proteinExistence type="predicted"/>
<evidence type="ECO:0000259" key="2">
    <source>
        <dbReference type="PROSITE" id="PS50994"/>
    </source>
</evidence>
<evidence type="ECO:0000313" key="4">
    <source>
        <dbReference type="Proteomes" id="UP000765509"/>
    </source>
</evidence>
<dbReference type="Proteomes" id="UP000765509">
    <property type="component" value="Unassembled WGS sequence"/>
</dbReference>
<keyword evidence="1" id="KW-0694">RNA-binding</keyword>
<dbReference type="AlphaFoldDB" id="A0A9Q3ELQ9"/>
<dbReference type="SUPFAM" id="SSF53098">
    <property type="entry name" value="Ribonuclease H-like"/>
    <property type="match status" value="1"/>
</dbReference>
<dbReference type="GO" id="GO:0015074">
    <property type="term" value="P:DNA integration"/>
    <property type="evidence" value="ECO:0007669"/>
    <property type="project" value="InterPro"/>
</dbReference>
<dbReference type="Gene3D" id="3.30.420.10">
    <property type="entry name" value="Ribonuclease H-like superfamily/Ribonuclease H"/>
    <property type="match status" value="1"/>
</dbReference>
<feature type="domain" description="Integrase catalytic" evidence="2">
    <location>
        <begin position="1"/>
        <end position="97"/>
    </location>
</feature>
<organism evidence="3 4">
    <name type="scientific">Austropuccinia psidii MF-1</name>
    <dbReference type="NCBI Taxonomy" id="1389203"/>
    <lineage>
        <taxon>Eukaryota</taxon>
        <taxon>Fungi</taxon>
        <taxon>Dikarya</taxon>
        <taxon>Basidiomycota</taxon>
        <taxon>Pucciniomycotina</taxon>
        <taxon>Pucciniomycetes</taxon>
        <taxon>Pucciniales</taxon>
        <taxon>Sphaerophragmiaceae</taxon>
        <taxon>Austropuccinia</taxon>
    </lineage>
</organism>